<gene>
    <name evidence="8" type="ORF">AOC33_05970</name>
</gene>
<feature type="transmembrane region" description="Helical" evidence="6">
    <location>
        <begin position="156"/>
        <end position="177"/>
    </location>
</feature>
<feature type="transmembrane region" description="Helical" evidence="6">
    <location>
        <begin position="131"/>
        <end position="150"/>
    </location>
</feature>
<evidence type="ECO:0000256" key="5">
    <source>
        <dbReference type="ARBA" id="ARBA00023136"/>
    </source>
</evidence>
<dbReference type="OrthoDB" id="9813617at2"/>
<keyword evidence="4 6" id="KW-1133">Transmembrane helix</keyword>
<dbReference type="PANTHER" id="PTHR42920">
    <property type="entry name" value="OS03G0707200 PROTEIN-RELATED"/>
    <property type="match status" value="1"/>
</dbReference>
<evidence type="ECO:0000313" key="8">
    <source>
        <dbReference type="EMBL" id="OXL14867.1"/>
    </source>
</evidence>
<protein>
    <submittedName>
        <fullName evidence="8">EamA family transporter</fullName>
    </submittedName>
</protein>
<dbReference type="SUPFAM" id="SSF103481">
    <property type="entry name" value="Multidrug resistance efflux transporter EmrE"/>
    <property type="match status" value="2"/>
</dbReference>
<accession>A0A229FS62</accession>
<feature type="transmembrane region" description="Helical" evidence="6">
    <location>
        <begin position="72"/>
        <end position="90"/>
    </location>
</feature>
<reference evidence="8 9" key="1">
    <citation type="submission" date="2017-06" db="EMBL/GenBank/DDBJ databases">
        <title>Reclassification of a Polynucleobacter cosmopolitanus strain isolated from tropical Lake Victoria as Polynucleobacter victoriensis comb. nov.</title>
        <authorList>
            <person name="Hahn M.W."/>
        </authorList>
    </citation>
    <scope>NUCLEOTIDE SEQUENCE [LARGE SCALE GENOMIC DNA]</scope>
    <source>
        <strain evidence="8 9">MWH-MoIso2</strain>
    </source>
</reference>
<name>A0A229FS62_9BURK</name>
<evidence type="ECO:0000256" key="4">
    <source>
        <dbReference type="ARBA" id="ARBA00022989"/>
    </source>
</evidence>
<dbReference type="Pfam" id="PF00892">
    <property type="entry name" value="EamA"/>
    <property type="match status" value="2"/>
</dbReference>
<evidence type="ECO:0000256" key="2">
    <source>
        <dbReference type="ARBA" id="ARBA00022475"/>
    </source>
</evidence>
<feature type="transmembrane region" description="Helical" evidence="6">
    <location>
        <begin position="40"/>
        <end position="60"/>
    </location>
</feature>
<feature type="transmembrane region" description="Helical" evidence="6">
    <location>
        <begin position="220"/>
        <end position="243"/>
    </location>
</feature>
<evidence type="ECO:0000256" key="1">
    <source>
        <dbReference type="ARBA" id="ARBA00004651"/>
    </source>
</evidence>
<feature type="transmembrane region" description="Helical" evidence="6">
    <location>
        <begin position="250"/>
        <end position="270"/>
    </location>
</feature>
<feature type="transmembrane region" description="Helical" evidence="6">
    <location>
        <begin position="105"/>
        <end position="122"/>
    </location>
</feature>
<dbReference type="EMBL" id="NJGG01000002">
    <property type="protein sequence ID" value="OXL14867.1"/>
    <property type="molecule type" value="Genomic_DNA"/>
</dbReference>
<comment type="subcellular location">
    <subcellularLocation>
        <location evidence="1">Cell membrane</location>
        <topology evidence="1">Multi-pass membrane protein</topology>
    </subcellularLocation>
</comment>
<dbReference type="Proteomes" id="UP000215188">
    <property type="component" value="Unassembled WGS sequence"/>
</dbReference>
<dbReference type="InterPro" id="IPR037185">
    <property type="entry name" value="EmrE-like"/>
</dbReference>
<dbReference type="Gene3D" id="1.10.3730.20">
    <property type="match status" value="2"/>
</dbReference>
<dbReference type="InterPro" id="IPR051258">
    <property type="entry name" value="Diverse_Substrate_Transporter"/>
</dbReference>
<feature type="transmembrane region" description="Helical" evidence="6">
    <location>
        <begin position="189"/>
        <end position="208"/>
    </location>
</feature>
<keyword evidence="5 6" id="KW-0472">Membrane</keyword>
<feature type="transmembrane region" description="Helical" evidence="6">
    <location>
        <begin position="276"/>
        <end position="295"/>
    </location>
</feature>
<keyword evidence="2" id="KW-1003">Cell membrane</keyword>
<feature type="domain" description="EamA" evidence="7">
    <location>
        <begin position="158"/>
        <end position="293"/>
    </location>
</feature>
<feature type="domain" description="EamA" evidence="7">
    <location>
        <begin position="10"/>
        <end position="145"/>
    </location>
</feature>
<organism evidence="8 9">
    <name type="scientific">Polynucleobacter cosmopolitanus</name>
    <dbReference type="NCBI Taxonomy" id="351345"/>
    <lineage>
        <taxon>Bacteria</taxon>
        <taxon>Pseudomonadati</taxon>
        <taxon>Pseudomonadota</taxon>
        <taxon>Betaproteobacteria</taxon>
        <taxon>Burkholderiales</taxon>
        <taxon>Burkholderiaceae</taxon>
        <taxon>Polynucleobacter</taxon>
    </lineage>
</organism>
<evidence type="ECO:0000256" key="6">
    <source>
        <dbReference type="SAM" id="Phobius"/>
    </source>
</evidence>
<keyword evidence="3 6" id="KW-0812">Transmembrane</keyword>
<sequence length="310" mass="34275">MQRSFLLSSLLIAGLGSILFSAKAIVVKLCYQYGVDSATVLSLRMLFSLPFFWVAVWWSSRYHQPSPMAKRDILSIIFLGFVGYYLSSYLDFLGLQYITVGLERIILYLNPTIVLLISMLFLKKKIHTQQWLALLLAYAGVIIVFSHDLHIMGSSIAWGGMLVFLSAISYAVYLIFAGEIVGRVGSIRLVAYASASSTVFSTAQALILNPTHLWTQVPEVYQLSLFNALFCTFMPMLMVMIAVNRIGSGLTAQAGMLGPIATIFLGWFFLGEQITIIQVIGMAVVLCGVAILATMQTEKNQPRPELAEAE</sequence>
<evidence type="ECO:0000259" key="7">
    <source>
        <dbReference type="Pfam" id="PF00892"/>
    </source>
</evidence>
<dbReference type="GO" id="GO:0005886">
    <property type="term" value="C:plasma membrane"/>
    <property type="evidence" value="ECO:0007669"/>
    <property type="project" value="UniProtKB-SubCell"/>
</dbReference>
<keyword evidence="9" id="KW-1185">Reference proteome</keyword>
<comment type="caution">
    <text evidence="8">The sequence shown here is derived from an EMBL/GenBank/DDBJ whole genome shotgun (WGS) entry which is preliminary data.</text>
</comment>
<proteinExistence type="predicted"/>
<evidence type="ECO:0000256" key="3">
    <source>
        <dbReference type="ARBA" id="ARBA00022692"/>
    </source>
</evidence>
<dbReference type="AlphaFoldDB" id="A0A229FS62"/>
<dbReference type="PANTHER" id="PTHR42920:SF5">
    <property type="entry name" value="EAMA DOMAIN-CONTAINING PROTEIN"/>
    <property type="match status" value="1"/>
</dbReference>
<dbReference type="InterPro" id="IPR000620">
    <property type="entry name" value="EamA_dom"/>
</dbReference>
<evidence type="ECO:0000313" key="9">
    <source>
        <dbReference type="Proteomes" id="UP000215188"/>
    </source>
</evidence>
<dbReference type="RefSeq" id="WP_089515784.1">
    <property type="nucleotide sequence ID" value="NZ_NJGG01000002.1"/>
</dbReference>